<accession>A0A367ZJY4</accession>
<proteinExistence type="predicted"/>
<dbReference type="AlphaFoldDB" id="A0A367ZJY4"/>
<comment type="caution">
    <text evidence="3">The sequence shown here is derived from an EMBL/GenBank/DDBJ whole genome shotgun (WGS) entry which is preliminary data.</text>
</comment>
<reference evidence="3 4" key="1">
    <citation type="submission" date="2018-05" db="EMBL/GenBank/DDBJ databases">
        <title>A metagenomic window into the 2 km-deep terrestrial subsurface aquifer revealed taxonomically and functionally diverse microbial community comprising novel uncultured bacterial lineages.</title>
        <authorList>
            <person name="Kadnikov V.V."/>
            <person name="Mardanov A.V."/>
            <person name="Beletsky A.V."/>
            <person name="Banks D."/>
            <person name="Pimenov N.V."/>
            <person name="Frank Y.A."/>
            <person name="Karnachuk O.V."/>
            <person name="Ravin N.V."/>
        </authorList>
    </citation>
    <scope>NUCLEOTIDE SEQUENCE [LARGE SCALE GENOMIC DNA]</scope>
    <source>
        <strain evidence="3">BY5</strain>
    </source>
</reference>
<dbReference type="Pfam" id="PF07811">
    <property type="entry name" value="TadE"/>
    <property type="match status" value="1"/>
</dbReference>
<feature type="transmembrane region" description="Helical" evidence="1">
    <location>
        <begin position="12"/>
        <end position="35"/>
    </location>
</feature>
<dbReference type="Proteomes" id="UP000252355">
    <property type="component" value="Unassembled WGS sequence"/>
</dbReference>
<gene>
    <name evidence="3" type="ORF">OZSIB_1825</name>
</gene>
<keyword evidence="1" id="KW-0472">Membrane</keyword>
<evidence type="ECO:0000259" key="2">
    <source>
        <dbReference type="Pfam" id="PF07811"/>
    </source>
</evidence>
<sequence>MRPPRRNGQALVEMALILPVFLLVFMAIIDLGRVLHVYTAIHHQCVEAARVASRRLNLRAYTSWYSSTTHTPLPEVQATFRKYASPLAPRTEFQAKGETPGVVYATLTNVGNNQPFVKVEAYTHVTPITPLVARFFGNRRTLRVSAESFQDKE</sequence>
<evidence type="ECO:0000256" key="1">
    <source>
        <dbReference type="SAM" id="Phobius"/>
    </source>
</evidence>
<feature type="domain" description="TadE-like" evidence="2">
    <location>
        <begin position="8"/>
        <end position="50"/>
    </location>
</feature>
<evidence type="ECO:0000313" key="4">
    <source>
        <dbReference type="Proteomes" id="UP000252355"/>
    </source>
</evidence>
<dbReference type="EMBL" id="QOQW01000028">
    <property type="protein sequence ID" value="RCK78049.1"/>
    <property type="molecule type" value="Genomic_DNA"/>
</dbReference>
<protein>
    <recommendedName>
        <fullName evidence="2">TadE-like domain-containing protein</fullName>
    </recommendedName>
</protein>
<name>A0A367ZJY4_9BACT</name>
<keyword evidence="1" id="KW-1133">Transmembrane helix</keyword>
<organism evidence="3 4">
    <name type="scientific">Candidatus Ozemobacter sibiricus</name>
    <dbReference type="NCBI Taxonomy" id="2268124"/>
    <lineage>
        <taxon>Bacteria</taxon>
        <taxon>Candidatus Ozemobacteria</taxon>
        <taxon>Candidatus Ozemobacterales</taxon>
        <taxon>Candidatus Ozemobacteraceae</taxon>
        <taxon>Candidatus Ozemobacter</taxon>
    </lineage>
</organism>
<dbReference type="InterPro" id="IPR012495">
    <property type="entry name" value="TadE-like_dom"/>
</dbReference>
<keyword evidence="1" id="KW-0812">Transmembrane</keyword>
<evidence type="ECO:0000313" key="3">
    <source>
        <dbReference type="EMBL" id="RCK78049.1"/>
    </source>
</evidence>